<reference evidence="1 2" key="1">
    <citation type="submission" date="2019-06" db="EMBL/GenBank/DDBJ databases">
        <authorList>
            <person name="Handoko Y.A."/>
            <person name="Wardani A.K."/>
            <person name="Sutrisno A."/>
            <person name="Widjanarko S.B."/>
            <person name="Sharma R."/>
            <person name="Grose J.H."/>
        </authorList>
    </citation>
    <scope>NUCLEOTIDE SEQUENCE [LARGE SCALE GENOMIC DNA]</scope>
</reference>
<organism evidence="1 2">
    <name type="scientific">Erwinia phage vB_EamM_TropicalSun</name>
    <dbReference type="NCBI Taxonomy" id="2591372"/>
    <lineage>
        <taxon>Viruses</taxon>
        <taxon>Duplodnaviria</taxon>
        <taxon>Heunggongvirae</taxon>
        <taxon>Uroviricota</taxon>
        <taxon>Caudoviricetes</taxon>
        <taxon>Lindbergviridae</taxon>
        <taxon>Myosmarvirus</taxon>
        <taxon>Myosmarvirus myosmar</taxon>
    </lineage>
</organism>
<proteinExistence type="predicted"/>
<evidence type="ECO:0000313" key="2">
    <source>
        <dbReference type="Proteomes" id="UP000322055"/>
    </source>
</evidence>
<gene>
    <name evidence="1" type="ORF">TROPICALSUN_45</name>
</gene>
<sequence length="37" mass="4099">MPPTGIRPSIIFYKLHTNHLTPPIGGVIIYLKKAITP</sequence>
<accession>A0A5B9NLR7</accession>
<name>A0A5B9NLR7_9CAUD</name>
<evidence type="ECO:0000313" key="1">
    <source>
        <dbReference type="EMBL" id="QEG13835.1"/>
    </source>
</evidence>
<dbReference type="Proteomes" id="UP000322055">
    <property type="component" value="Segment"/>
</dbReference>
<protein>
    <submittedName>
        <fullName evidence="1">Uncharacterized protein</fullName>
    </submittedName>
</protein>
<dbReference type="EMBL" id="MN013090">
    <property type="protein sequence ID" value="QEG13835.1"/>
    <property type="molecule type" value="Genomic_DNA"/>
</dbReference>